<feature type="compositionally biased region" description="Basic and acidic residues" evidence="1">
    <location>
        <begin position="793"/>
        <end position="802"/>
    </location>
</feature>
<gene>
    <name evidence="3" type="ORF">FA14DRAFT_155093</name>
</gene>
<evidence type="ECO:0000313" key="4">
    <source>
        <dbReference type="Proteomes" id="UP000245771"/>
    </source>
</evidence>
<name>A0A316VEF7_9BASI</name>
<reference evidence="3 4" key="1">
    <citation type="journal article" date="2018" name="Mol. Biol. Evol.">
        <title>Broad Genomic Sampling Reveals a Smut Pathogenic Ancestry of the Fungal Clade Ustilaginomycotina.</title>
        <authorList>
            <person name="Kijpornyongpan T."/>
            <person name="Mondo S.J."/>
            <person name="Barry K."/>
            <person name="Sandor L."/>
            <person name="Lee J."/>
            <person name="Lipzen A."/>
            <person name="Pangilinan J."/>
            <person name="LaButti K."/>
            <person name="Hainaut M."/>
            <person name="Henrissat B."/>
            <person name="Grigoriev I.V."/>
            <person name="Spatafora J.W."/>
            <person name="Aime M.C."/>
        </authorList>
    </citation>
    <scope>NUCLEOTIDE SEQUENCE [LARGE SCALE GENOMIC DNA]</scope>
    <source>
        <strain evidence="3 4">MCA 3882</strain>
    </source>
</reference>
<feature type="compositionally biased region" description="Polar residues" evidence="1">
    <location>
        <begin position="853"/>
        <end position="865"/>
    </location>
</feature>
<accession>A0A316VEF7</accession>
<proteinExistence type="predicted"/>
<protein>
    <submittedName>
        <fullName evidence="3">Uncharacterized protein</fullName>
    </submittedName>
</protein>
<dbReference type="Proteomes" id="UP000245771">
    <property type="component" value="Unassembled WGS sequence"/>
</dbReference>
<sequence>MHAKVPNLAFWAFTIAILLHLGLTANAGPVSFNDLSPIEKRSDGSKIEKRYFDNKKFVYDSGEATSKRSSIFQELASSFKKRSPITWSTTGRTTYFFGASCNNGVCHKARSLETKLKETQLKKRSPVPSNVEESSGSEIETGSLRRTIDDLADEMTSVLLSRNLPWFGSMFRWWPGAHRRRYESDLDQESTVILTKRWRAWFLNRFKPGGRRKRSLEFESDEALTSIITKRLFPWWFNRFAPAGGGARREEFTSDEALTSMLTKRWLPWWSRFFSSGSGTRREELTSDEALTSMLTKRWIPWWLNRFAPSGGGARREELTSDEALTNMLTKRLFPWWFNRFAPAGGGARREELISDEALTSMLTRRLQAPPRWVRSLSGARKSRDGLAFYDEELTNDQRRSGDDERNFLFTERWVAGMDSGDELVEQVKRSPILGPLFMYWTIPIRRSFEGELQTLKREPVPAGSSQYRPNNHRRSSEAETERQLRSATDQPHLVKRKEQIKEEEVKREISSLSSEQQYEESIVRSLNSEKHMLVKREPGKGKPTRYHFGLPRRALDEKSAKVENLVKREPVWNPNRYVFAPPRRSLDEKSAKVENLVKREPVWNPNRYAFAPPRRSLDEKSAEVENLVKREPIFRYNRNNFGGAPPVSRSSEEEESLEIQKRQPVQGGSKGYNFGHKRSLQETASSVEVREPAWAKPNSYSFGGRDSREAQTSKGKQISKRSPIFSVHRYNFGGRDSDEGESKIAEREYGEEAAKREVVEKQAGNDEQISRRSPIFMPKGPGYYGTQKNQPTKREDSDGAKRRNVGQTSEVLANANVKREIFDSQAGNGEQVSKRSPIFNPKSHAYMGFNKVSKNLKTENQNDP</sequence>
<evidence type="ECO:0000256" key="1">
    <source>
        <dbReference type="SAM" id="MobiDB-lite"/>
    </source>
</evidence>
<keyword evidence="4" id="KW-1185">Reference proteome</keyword>
<feature type="compositionally biased region" description="Basic and acidic residues" evidence="1">
    <location>
        <begin position="497"/>
        <end position="510"/>
    </location>
</feature>
<feature type="region of interest" description="Disordered" evidence="1">
    <location>
        <begin position="639"/>
        <end position="865"/>
    </location>
</feature>
<dbReference type="AlphaFoldDB" id="A0A316VEF7"/>
<evidence type="ECO:0000313" key="3">
    <source>
        <dbReference type="EMBL" id="PWN35684.1"/>
    </source>
</evidence>
<dbReference type="InParanoid" id="A0A316VEF7"/>
<feature type="compositionally biased region" description="Basic and acidic residues" evidence="1">
    <location>
        <begin position="736"/>
        <end position="771"/>
    </location>
</feature>
<dbReference type="RefSeq" id="XP_025355986.1">
    <property type="nucleotide sequence ID" value="XM_025497731.1"/>
</dbReference>
<organism evidence="3 4">
    <name type="scientific">Meira miltonrushii</name>
    <dbReference type="NCBI Taxonomy" id="1280837"/>
    <lineage>
        <taxon>Eukaryota</taxon>
        <taxon>Fungi</taxon>
        <taxon>Dikarya</taxon>
        <taxon>Basidiomycota</taxon>
        <taxon>Ustilaginomycotina</taxon>
        <taxon>Exobasidiomycetes</taxon>
        <taxon>Exobasidiales</taxon>
        <taxon>Brachybasidiaceae</taxon>
        <taxon>Meira</taxon>
    </lineage>
</organism>
<keyword evidence="2" id="KW-0732">Signal</keyword>
<dbReference type="OrthoDB" id="10657272at2759"/>
<feature type="signal peptide" evidence="2">
    <location>
        <begin position="1"/>
        <end position="27"/>
    </location>
</feature>
<dbReference type="EMBL" id="KZ819603">
    <property type="protein sequence ID" value="PWN35684.1"/>
    <property type="molecule type" value="Genomic_DNA"/>
</dbReference>
<feature type="chain" id="PRO_5016336426" evidence="2">
    <location>
        <begin position="28"/>
        <end position="865"/>
    </location>
</feature>
<evidence type="ECO:0000256" key="2">
    <source>
        <dbReference type="SAM" id="SignalP"/>
    </source>
</evidence>
<dbReference type="GeneID" id="37019512"/>
<feature type="region of interest" description="Disordered" evidence="1">
    <location>
        <begin position="459"/>
        <end position="512"/>
    </location>
</feature>
<feature type="compositionally biased region" description="Basic and acidic residues" evidence="1">
    <location>
        <begin position="475"/>
        <end position="485"/>
    </location>
</feature>